<dbReference type="Proteomes" id="UP000028864">
    <property type="component" value="Unassembled WGS sequence"/>
</dbReference>
<accession>A0AAV2WI87</accession>
<organism evidence="1 2">
    <name type="scientific">Mycolicibacterium neoaurum</name>
    <name type="common">Mycobacterium neoaurum</name>
    <dbReference type="NCBI Taxonomy" id="1795"/>
    <lineage>
        <taxon>Bacteria</taxon>
        <taxon>Bacillati</taxon>
        <taxon>Actinomycetota</taxon>
        <taxon>Actinomycetes</taxon>
        <taxon>Mycobacteriales</taxon>
        <taxon>Mycobacteriaceae</taxon>
        <taxon>Mycolicibacterium</taxon>
    </lineage>
</organism>
<dbReference type="RefSeq" id="WP_030137619.1">
    <property type="nucleotide sequence ID" value="NZ_LK021337.1"/>
</dbReference>
<gene>
    <name evidence="1" type="ORF">BN1047_01507</name>
</gene>
<dbReference type="AlphaFoldDB" id="A0AAV2WI87"/>
<sequence>MTIRLRRGRTLLVLVLVIAVLAALATFWWLRNGRYVYGRWVWQPEQIELLPDMRQAPVTGWRTSTLDLGLPSPTANGSAPTIAASNVPSDPKPLIGASGERAYFLANSLASADPEWWLAGIDTGDGHWVFDAVLLSTGTVAPTCLLNGPDQILCVERSSEGGATIIDADSGNVIYRGPTDVKANNGSLNLRQLGPYAVATSQDKGIYGIGDRAETTWFVPGDGSLTAVSDARVGMEGSVLSAQRSTNPQRGDSVVFSVADGRPVETDLEKGASLHDPVVYPGGFAANVQSEDRRYLGTYFFDESGRTLAEVDGRLVGSTLIDLPVIALGNSDEVTVFTPDGFRLLDVADQGLNRVGTTLFHLENGTREFPEWRQYDLKTGAKGPVCDFPMHRLLGTDGSALVFETTNRQAGRLASARDMATCADLWVLPAEPNSLQRIWRIGSNLIQLSADGTELSSLVPPRQ</sequence>
<reference evidence="1" key="2">
    <citation type="submission" date="2015-09" db="EMBL/GenBank/DDBJ databases">
        <title>Draft genome sequence of Mycobacterium neoaurum DSM 44074.</title>
        <authorList>
            <person name="Croce O."/>
            <person name="Robert C."/>
            <person name="Raoult D."/>
            <person name="Drancourt M."/>
        </authorList>
    </citation>
    <scope>NUCLEOTIDE SEQUENCE</scope>
    <source>
        <strain evidence="1">DSM 44074</strain>
    </source>
</reference>
<evidence type="ECO:0000313" key="2">
    <source>
        <dbReference type="Proteomes" id="UP000028864"/>
    </source>
</evidence>
<reference evidence="1" key="1">
    <citation type="submission" date="2014-05" db="EMBL/GenBank/DDBJ databases">
        <authorList>
            <person name="Urmite Genomes"/>
        </authorList>
    </citation>
    <scope>NUCLEOTIDE SEQUENCE</scope>
    <source>
        <strain evidence="1">DSM 44074</strain>
    </source>
</reference>
<evidence type="ECO:0000313" key="1">
    <source>
        <dbReference type="EMBL" id="CDQ43636.1"/>
    </source>
</evidence>
<name>A0AAV2WI87_MYCNE</name>
<dbReference type="EMBL" id="LK021337">
    <property type="protein sequence ID" value="CDQ43636.1"/>
    <property type="molecule type" value="Genomic_DNA"/>
</dbReference>
<protein>
    <submittedName>
        <fullName evidence="1">Uncharacterized protein</fullName>
    </submittedName>
</protein>
<proteinExistence type="predicted"/>